<evidence type="ECO:0000256" key="19">
    <source>
        <dbReference type="SAM" id="MobiDB-lite"/>
    </source>
</evidence>
<evidence type="ECO:0000313" key="22">
    <source>
        <dbReference type="Proteomes" id="UP000316621"/>
    </source>
</evidence>
<dbReference type="SUPFAM" id="SSF51445">
    <property type="entry name" value="(Trans)glycosidases"/>
    <property type="match status" value="3"/>
</dbReference>
<feature type="non-terminal residue" evidence="21">
    <location>
        <position position="1559"/>
    </location>
</feature>
<dbReference type="FunFam" id="1.10.510.10:FF:000345">
    <property type="entry name" value="G-type lectin S-receptor-like serine/threonine-protein kinase"/>
    <property type="match status" value="1"/>
</dbReference>
<dbReference type="GO" id="GO:0005737">
    <property type="term" value="C:cytoplasm"/>
    <property type="evidence" value="ECO:0007669"/>
    <property type="project" value="TreeGrafter"/>
</dbReference>
<dbReference type="Gene3D" id="2.80.10.50">
    <property type="match status" value="2"/>
</dbReference>
<dbReference type="STRING" id="3469.A0A4Y7IHN1"/>
<keyword evidence="9" id="KW-0547">Nucleotide-binding</keyword>
<feature type="region of interest" description="Disordered" evidence="19">
    <location>
        <begin position="1042"/>
        <end position="1061"/>
    </location>
</feature>
<evidence type="ECO:0000256" key="10">
    <source>
        <dbReference type="ARBA" id="ARBA00022777"/>
    </source>
</evidence>
<dbReference type="InterPro" id="IPR000719">
    <property type="entry name" value="Prot_kinase_dom"/>
</dbReference>
<proteinExistence type="inferred from homology"/>
<evidence type="ECO:0000256" key="18">
    <source>
        <dbReference type="ARBA" id="ARBA00023295"/>
    </source>
</evidence>
<evidence type="ECO:0000256" key="1">
    <source>
        <dbReference type="ARBA" id="ARBA00004251"/>
    </source>
</evidence>
<dbReference type="PANTHER" id="PTHR10551">
    <property type="entry name" value="FASCIN"/>
    <property type="match status" value="1"/>
</dbReference>
<feature type="domain" description="Protein kinase" evidence="20">
    <location>
        <begin position="766"/>
        <end position="1037"/>
    </location>
</feature>
<dbReference type="Pfam" id="PF00150">
    <property type="entry name" value="Cellulase"/>
    <property type="match status" value="3"/>
</dbReference>
<dbReference type="GO" id="GO:0007163">
    <property type="term" value="P:establishment or maintenance of cell polarity"/>
    <property type="evidence" value="ECO:0007669"/>
    <property type="project" value="TreeGrafter"/>
</dbReference>
<dbReference type="CDD" id="cd14066">
    <property type="entry name" value="STKc_IRAK"/>
    <property type="match status" value="1"/>
</dbReference>
<keyword evidence="14" id="KW-0472">Membrane</keyword>
<dbReference type="GO" id="GO:0000272">
    <property type="term" value="P:polysaccharide catabolic process"/>
    <property type="evidence" value="ECO:0007669"/>
    <property type="project" value="InterPro"/>
</dbReference>
<dbReference type="InterPro" id="IPR018087">
    <property type="entry name" value="Glyco_hydro_5_CS"/>
</dbReference>
<dbReference type="GO" id="GO:0051015">
    <property type="term" value="F:actin filament binding"/>
    <property type="evidence" value="ECO:0007669"/>
    <property type="project" value="InterPro"/>
</dbReference>
<dbReference type="GO" id="GO:0051017">
    <property type="term" value="P:actin filament bundle assembly"/>
    <property type="evidence" value="ECO:0007669"/>
    <property type="project" value="TreeGrafter"/>
</dbReference>
<protein>
    <recommendedName>
        <fullName evidence="20">Protein kinase domain-containing protein</fullName>
    </recommendedName>
</protein>
<keyword evidence="5" id="KW-0808">Transferase</keyword>
<dbReference type="InterPro" id="IPR008999">
    <property type="entry name" value="Actin-crosslinking"/>
</dbReference>
<keyword evidence="15" id="KW-1015">Disulfide bond</keyword>
<dbReference type="GO" id="GO:0015629">
    <property type="term" value="C:actin cytoskeleton"/>
    <property type="evidence" value="ECO:0007669"/>
    <property type="project" value="TreeGrafter"/>
</dbReference>
<dbReference type="Gene3D" id="3.30.200.20">
    <property type="entry name" value="Phosphorylase Kinase, domain 1"/>
    <property type="match status" value="1"/>
</dbReference>
<dbReference type="Pfam" id="PF07714">
    <property type="entry name" value="PK_Tyr_Ser-Thr"/>
    <property type="match status" value="1"/>
</dbReference>
<dbReference type="InterPro" id="IPR001245">
    <property type="entry name" value="Ser-Thr/Tyr_kinase_cat_dom"/>
</dbReference>
<evidence type="ECO:0000256" key="16">
    <source>
        <dbReference type="ARBA" id="ARBA00023170"/>
    </source>
</evidence>
<keyword evidence="10" id="KW-0418">Kinase</keyword>
<accession>A0A4Y7IHN1</accession>
<dbReference type="Gramene" id="RZC46938">
    <property type="protein sequence ID" value="RZC46938"/>
    <property type="gene ID" value="C5167_039904"/>
</dbReference>
<reference evidence="21 22" key="1">
    <citation type="journal article" date="2018" name="Science">
        <title>The opium poppy genome and morphinan production.</title>
        <authorList>
            <person name="Guo L."/>
            <person name="Winzer T."/>
            <person name="Yang X."/>
            <person name="Li Y."/>
            <person name="Ning Z."/>
            <person name="He Z."/>
            <person name="Teodor R."/>
            <person name="Lu Y."/>
            <person name="Bowser T.A."/>
            <person name="Graham I.A."/>
            <person name="Ye K."/>
        </authorList>
    </citation>
    <scope>NUCLEOTIDE SEQUENCE [LARGE SCALE GENOMIC DNA]</scope>
    <source>
        <strain evidence="22">cv. HN1</strain>
        <tissue evidence="21">Leaves</tissue>
    </source>
</reference>
<keyword evidence="18" id="KW-0326">Glycosidase</keyword>
<keyword evidence="17" id="KW-0325">Glycoprotein</keyword>
<dbReference type="GO" id="GO:0004674">
    <property type="term" value="F:protein serine/threonine kinase activity"/>
    <property type="evidence" value="ECO:0007669"/>
    <property type="project" value="UniProtKB-KW"/>
</dbReference>
<evidence type="ECO:0000313" key="21">
    <source>
        <dbReference type="EMBL" id="RZC46938.1"/>
    </source>
</evidence>
<dbReference type="SUPFAM" id="SSF56112">
    <property type="entry name" value="Protein kinase-like (PK-like)"/>
    <property type="match status" value="1"/>
</dbReference>
<dbReference type="GO" id="GO:0005524">
    <property type="term" value="F:ATP binding"/>
    <property type="evidence" value="ECO:0007669"/>
    <property type="project" value="UniProtKB-KW"/>
</dbReference>
<dbReference type="CDD" id="cd00257">
    <property type="entry name" value="beta-trefoil_FSCN-like"/>
    <property type="match status" value="2"/>
</dbReference>
<dbReference type="Gene3D" id="3.20.20.80">
    <property type="entry name" value="Glycosidases"/>
    <property type="match status" value="3"/>
</dbReference>
<comment type="subcellular location">
    <subcellularLocation>
        <location evidence="1">Cell membrane</location>
        <topology evidence="1">Single-pass type I membrane protein</topology>
    </subcellularLocation>
</comment>
<dbReference type="GO" id="GO:0005886">
    <property type="term" value="C:plasma membrane"/>
    <property type="evidence" value="ECO:0007669"/>
    <property type="project" value="UniProtKB-SubCell"/>
</dbReference>
<dbReference type="InterPro" id="IPR017853">
    <property type="entry name" value="GH"/>
</dbReference>
<evidence type="ECO:0000256" key="4">
    <source>
        <dbReference type="ARBA" id="ARBA00022527"/>
    </source>
</evidence>
<keyword evidence="7" id="KW-0732">Signal</keyword>
<keyword evidence="12" id="KW-0067">ATP-binding</keyword>
<evidence type="ECO:0000256" key="13">
    <source>
        <dbReference type="ARBA" id="ARBA00022989"/>
    </source>
</evidence>
<dbReference type="SMART" id="SM00220">
    <property type="entry name" value="S_TKc"/>
    <property type="match status" value="1"/>
</dbReference>
<evidence type="ECO:0000256" key="3">
    <source>
        <dbReference type="ARBA" id="ARBA00022475"/>
    </source>
</evidence>
<comment type="similarity">
    <text evidence="2">Belongs to the glycosyl hydrolase 5 (cellulase A) family.</text>
</comment>
<evidence type="ECO:0000256" key="8">
    <source>
        <dbReference type="ARBA" id="ARBA00022734"/>
    </source>
</evidence>
<keyword evidence="22" id="KW-1185">Reference proteome</keyword>
<gene>
    <name evidence="21" type="ORF">C5167_039904</name>
</gene>
<keyword evidence="3" id="KW-1003">Cell membrane</keyword>
<dbReference type="InterPro" id="IPR008271">
    <property type="entry name" value="Ser/Thr_kinase_AS"/>
</dbReference>
<dbReference type="InterPro" id="IPR057232">
    <property type="entry name" value="DUF7910"/>
</dbReference>
<evidence type="ECO:0000256" key="9">
    <source>
        <dbReference type="ARBA" id="ARBA00022741"/>
    </source>
</evidence>
<evidence type="ECO:0000259" key="20">
    <source>
        <dbReference type="PROSITE" id="PS50011"/>
    </source>
</evidence>
<dbReference type="PROSITE" id="PS50011">
    <property type="entry name" value="PROTEIN_KINASE_DOM"/>
    <property type="match status" value="1"/>
</dbReference>
<evidence type="ECO:0000256" key="6">
    <source>
        <dbReference type="ARBA" id="ARBA00022692"/>
    </source>
</evidence>
<dbReference type="FunFam" id="3.30.200.20:FF:000330">
    <property type="entry name" value="G-type lectin S-receptor-like serine/threonine-protein kinase At4g03230"/>
    <property type="match status" value="1"/>
</dbReference>
<dbReference type="PROSITE" id="PS00108">
    <property type="entry name" value="PROTEIN_KINASE_ST"/>
    <property type="match status" value="1"/>
</dbReference>
<keyword evidence="16" id="KW-0675">Receptor</keyword>
<dbReference type="Gene3D" id="1.10.510.10">
    <property type="entry name" value="Transferase(Phosphotransferase) domain 1"/>
    <property type="match status" value="1"/>
</dbReference>
<keyword evidence="8" id="KW-0430">Lectin</keyword>
<name>A0A4Y7IHN1_PAPSO</name>
<dbReference type="PANTHER" id="PTHR10551:SF9">
    <property type="entry name" value="FASCIN-2"/>
    <property type="match status" value="1"/>
</dbReference>
<dbReference type="SUPFAM" id="SSF50405">
    <property type="entry name" value="Actin-crosslinking proteins"/>
    <property type="match status" value="2"/>
</dbReference>
<keyword evidence="11" id="KW-0378">Hydrolase</keyword>
<evidence type="ECO:0000256" key="15">
    <source>
        <dbReference type="ARBA" id="ARBA00023157"/>
    </source>
</evidence>
<dbReference type="Proteomes" id="UP000316621">
    <property type="component" value="Chromosome 1"/>
</dbReference>
<keyword evidence="6" id="KW-0812">Transmembrane</keyword>
<evidence type="ECO:0000256" key="14">
    <source>
        <dbReference type="ARBA" id="ARBA00023136"/>
    </source>
</evidence>
<dbReference type="EMBL" id="CM010715">
    <property type="protein sequence ID" value="RZC46938.1"/>
    <property type="molecule type" value="Genomic_DNA"/>
</dbReference>
<dbReference type="InterPro" id="IPR011009">
    <property type="entry name" value="Kinase-like_dom_sf"/>
</dbReference>
<evidence type="ECO:0000256" key="2">
    <source>
        <dbReference type="ARBA" id="ARBA00005641"/>
    </source>
</evidence>
<keyword evidence="4" id="KW-0723">Serine/threonine-protein kinase</keyword>
<evidence type="ECO:0000256" key="12">
    <source>
        <dbReference type="ARBA" id="ARBA00022840"/>
    </source>
</evidence>
<keyword evidence="13" id="KW-1133">Transmembrane helix</keyword>
<sequence>MTLGAVDGVKGGKVRGVNLGNWLVVEGWMKPTLFDGIPEGDMLDGAKVQFKSLSSNKFVSAKDGGGSGVFVDQDNGDTWETFRLWRVTQSEYQFRALKGQFLSCTGQGASVTATSGSPSLAETFTIERASNDRVRIKHSSGTYLRASSGNELKADYVGTPGFDDGNAAIFVMTFHGGRLQGEYQLSNGHGPQKAQEVLTAHRNNYVTREDFQFLSQHGINTVRIPVGWWITKDPNPPAPYVGGGLAALDNAFRWGRETGIKCIIDLHAVPGSQNGMDHSSSRDGSIDWMESDNIPRTLEAIEFLASKYGKDPALLGIELLNEPNAPKISPDVLKKYYKDGYDIVRKHSDTAYVIMCQRIGEGSKPKGLYNAIANMGLSNVVFDLHYYNLFYDPLFKNMSPQQNINYIYNDRKADIEYINTANGPLLFIGEWVNEWEFKGGTQEDYQKFGQAQLDVYGSTSFGWAYWSLKNADKEHWSLKWNINHNYLQYGSDPALLGIELLSGPSYPDVPFDTLQKYYKDGYDIVRKHSPTAYVIMCQLSGNNGADPDPAALYQANTGNGKSNVVVDLHYYNVHNSLFDNMSAPQHINYLHDTRKTQMDSLNAADGPLVFIGEWVNQFGKGEWSQREYQNYGSAQLRVYGSASFGWAYWSLKNDADNHWSFKWNIDNNYLQLNPGSKAVWKIVVPVFLVMATIMCVLTYIYLIKRNKYYKRERLKGLQGVLTDLMKSKATYNDTPDNSFDDGNTEGETQELQIFNYSCLSNATNNFCLENKLGEGGFGPVYKGKLQNEKEIAVKRLSKHSGQGIEEFKNEVVLISKLQHRNLVRLLGCCIRGEEYMLIYEYMPKGSLDTFLFVPSKKAQVDWDKRFNIIGGIARGLLYLHRDSRLRVIHRDLKVSNILLDENMTPKISDFGMARIFGGNQIIAETNRVVGTFGYMSPEYIMGGTFSEKSDVFSFGVLILEIISSKRNNSFYNPEQPSNLLLHTWKLWNEGKWSEVVDEALGDLYSALEVEKCVHIGLLCVQNRAIDRPTMAEVDLMLISETDRPSPKEPPYTFPASSDRSGSDPICCSSNNITFTALEALCAVDGVNGGKVLGVNLGNWLVIEGWMKPSLFDGIVNGDMLDGAKVQFKSLSSNKYVCAEEGGDSGVVTVDREKASGWETFRLWRVSPSEYQLRSFKGQFLSCAGQGASVTATSGSPSFKETFTIERASNDRVRIRHSSGRYLQASSGNELKADYVGTPGFDDGNAAIFEMTFDGARLQGEYQLSNGHGPEKARKVLTEHMNSYITREDFQYLSQHGINTVRIPVGWWITKDPNPPAPYVGGSLATLDNAFKWAQEFGMKCIIDLHAAPGSQNGMDHSSSRDGFIDWMKSDNIQQSLDAIEFIASKYGSDPALLGIQLFNEPHSPEVPLDTVLNYYKDGYNVVRKHSSTAYVIMSQLIGPGDPADIYKANTGKRNVVLDLHYYNLFDDKFNNMSTQEDIDFLYNTRKTQMDSLNAADGPLVFIGEWVNEFGRGGLQEDYQNFGRSQLDVYGSASFGWAYWSFKNVQQHWSLQWNINNNYL</sequence>
<dbReference type="GO" id="GO:0045087">
    <property type="term" value="P:innate immune response"/>
    <property type="evidence" value="ECO:0007669"/>
    <property type="project" value="UniProtKB-ARBA"/>
</dbReference>
<dbReference type="GO" id="GO:0016477">
    <property type="term" value="P:cell migration"/>
    <property type="evidence" value="ECO:0007669"/>
    <property type="project" value="TreeGrafter"/>
</dbReference>
<organism evidence="21 22">
    <name type="scientific">Papaver somniferum</name>
    <name type="common">Opium poppy</name>
    <dbReference type="NCBI Taxonomy" id="3469"/>
    <lineage>
        <taxon>Eukaryota</taxon>
        <taxon>Viridiplantae</taxon>
        <taxon>Streptophyta</taxon>
        <taxon>Embryophyta</taxon>
        <taxon>Tracheophyta</taxon>
        <taxon>Spermatophyta</taxon>
        <taxon>Magnoliopsida</taxon>
        <taxon>Ranunculales</taxon>
        <taxon>Papaveraceae</taxon>
        <taxon>Papaveroideae</taxon>
        <taxon>Papaver</taxon>
    </lineage>
</organism>
<evidence type="ECO:0000256" key="11">
    <source>
        <dbReference type="ARBA" id="ARBA00022801"/>
    </source>
</evidence>
<evidence type="ECO:0000256" key="7">
    <source>
        <dbReference type="ARBA" id="ARBA00022729"/>
    </source>
</evidence>
<dbReference type="GO" id="GO:0004553">
    <property type="term" value="F:hydrolase activity, hydrolyzing O-glycosyl compounds"/>
    <property type="evidence" value="ECO:0007669"/>
    <property type="project" value="InterPro"/>
</dbReference>
<evidence type="ECO:0000256" key="17">
    <source>
        <dbReference type="ARBA" id="ARBA00023180"/>
    </source>
</evidence>
<dbReference type="InterPro" id="IPR001547">
    <property type="entry name" value="Glyco_hydro_5"/>
</dbReference>
<dbReference type="InterPro" id="IPR010431">
    <property type="entry name" value="Fascin"/>
</dbReference>
<evidence type="ECO:0000256" key="5">
    <source>
        <dbReference type="ARBA" id="ARBA00022679"/>
    </source>
</evidence>
<dbReference type="PROSITE" id="PS00659">
    <property type="entry name" value="GLYCOSYL_HYDROL_F5"/>
    <property type="match status" value="2"/>
</dbReference>
<dbReference type="Pfam" id="PF25490">
    <property type="entry name" value="DUF7910"/>
    <property type="match status" value="2"/>
</dbReference>
<dbReference type="GO" id="GO:0030246">
    <property type="term" value="F:carbohydrate binding"/>
    <property type="evidence" value="ECO:0007669"/>
    <property type="project" value="UniProtKB-KW"/>
</dbReference>